<protein>
    <submittedName>
        <fullName evidence="2">Uncharacterized protein</fullName>
    </submittedName>
</protein>
<accession>A0A8H5NPG7</accession>
<feature type="compositionally biased region" description="Basic residues" evidence="1">
    <location>
        <begin position="48"/>
        <end position="61"/>
    </location>
</feature>
<dbReference type="GeneID" id="59313756"/>
<comment type="caution">
    <text evidence="2">The sequence shown here is derived from an EMBL/GenBank/DDBJ whole genome shotgun (WGS) entry which is preliminary data.</text>
</comment>
<dbReference type="RefSeq" id="XP_036530459.1">
    <property type="nucleotide sequence ID" value="XM_036679038.1"/>
</dbReference>
<feature type="compositionally biased region" description="Basic and acidic residues" evidence="1">
    <location>
        <begin position="75"/>
        <end position="88"/>
    </location>
</feature>
<reference evidence="2 3" key="1">
    <citation type="submission" date="2020-05" db="EMBL/GenBank/DDBJ databases">
        <title>Identification and distribution of gene clusters putatively required for synthesis of sphingolipid metabolism inhibitors in phylogenetically diverse species of the filamentous fungus Fusarium.</title>
        <authorList>
            <person name="Kim H.-S."/>
            <person name="Busman M."/>
            <person name="Brown D.W."/>
            <person name="Divon H."/>
            <person name="Uhlig S."/>
            <person name="Proctor R.H."/>
        </authorList>
    </citation>
    <scope>NUCLEOTIDE SEQUENCE [LARGE SCALE GENOMIC DNA]</scope>
    <source>
        <strain evidence="2 3">NRRL 66333</strain>
    </source>
</reference>
<evidence type="ECO:0000313" key="3">
    <source>
        <dbReference type="Proteomes" id="UP000547976"/>
    </source>
</evidence>
<keyword evidence="3" id="KW-1185">Reference proteome</keyword>
<evidence type="ECO:0000313" key="2">
    <source>
        <dbReference type="EMBL" id="KAF5574027.1"/>
    </source>
</evidence>
<dbReference type="Proteomes" id="UP000547976">
    <property type="component" value="Unassembled WGS sequence"/>
</dbReference>
<organism evidence="2 3">
    <name type="scientific">Gibberella subglutinans</name>
    <name type="common">Fusarium subglutinans</name>
    <dbReference type="NCBI Taxonomy" id="42677"/>
    <lineage>
        <taxon>Eukaryota</taxon>
        <taxon>Fungi</taxon>
        <taxon>Dikarya</taxon>
        <taxon>Ascomycota</taxon>
        <taxon>Pezizomycotina</taxon>
        <taxon>Sordariomycetes</taxon>
        <taxon>Hypocreomycetidae</taxon>
        <taxon>Hypocreales</taxon>
        <taxon>Nectriaceae</taxon>
        <taxon>Fusarium</taxon>
        <taxon>Fusarium fujikuroi species complex</taxon>
    </lineage>
</organism>
<sequence>MNQKQLTQLLPAFRQKETTKSPFEQPSAEVIDVAALDEERRAHSPENRKRKAGLRDLKKRSTIQEARSGTEDESAPEKTHPVNSNRERSTVDIFKGIVSKELGTDTEHIIDVEALKDIC</sequence>
<dbReference type="AlphaFoldDB" id="A0A8H5NPG7"/>
<gene>
    <name evidence="2" type="ORF">FSUBG_14081</name>
</gene>
<proteinExistence type="predicted"/>
<evidence type="ECO:0000256" key="1">
    <source>
        <dbReference type="SAM" id="MobiDB-lite"/>
    </source>
</evidence>
<name>A0A8H5NPG7_GIBSU</name>
<feature type="compositionally biased region" description="Basic and acidic residues" evidence="1">
    <location>
        <begin position="37"/>
        <end position="47"/>
    </location>
</feature>
<feature type="region of interest" description="Disordered" evidence="1">
    <location>
        <begin position="1"/>
        <end position="88"/>
    </location>
</feature>
<dbReference type="EMBL" id="JAAOAV010000541">
    <property type="protein sequence ID" value="KAF5574027.1"/>
    <property type="molecule type" value="Genomic_DNA"/>
</dbReference>